<keyword evidence="4" id="KW-0963">Cytoplasm</keyword>
<dbReference type="Pfam" id="PF00225">
    <property type="entry name" value="Kinesin"/>
    <property type="match status" value="2"/>
</dbReference>
<dbReference type="InterPro" id="IPR001752">
    <property type="entry name" value="Kinesin_motor_dom"/>
</dbReference>
<reference evidence="9" key="2">
    <citation type="submission" date="2025-09" db="UniProtKB">
        <authorList>
            <consortium name="Ensembl"/>
        </authorList>
    </citation>
    <scope>IDENTIFICATION</scope>
</reference>
<dbReference type="PROSITE" id="PS50067">
    <property type="entry name" value="KINESIN_MOTOR_2"/>
    <property type="match status" value="1"/>
</dbReference>
<dbReference type="Ensembl" id="ENSAZOT00000017784.1">
    <property type="protein sequence ID" value="ENSAZOP00000016536.1"/>
    <property type="gene ID" value="ENSAZOG00000010738.1"/>
</dbReference>
<evidence type="ECO:0000256" key="4">
    <source>
        <dbReference type="ARBA" id="ARBA00023212"/>
    </source>
</evidence>
<dbReference type="Gene3D" id="3.40.850.10">
    <property type="entry name" value="Kinesin motor domain"/>
    <property type="match status" value="1"/>
</dbReference>
<dbReference type="InterPro" id="IPR027640">
    <property type="entry name" value="Kinesin-like_fam"/>
</dbReference>
<dbReference type="PRINTS" id="PR00380">
    <property type="entry name" value="KINESINHEAVY"/>
</dbReference>
<dbReference type="InterPro" id="IPR036961">
    <property type="entry name" value="Kinesin_motor_dom_sf"/>
</dbReference>
<evidence type="ECO:0000256" key="6">
    <source>
        <dbReference type="SAM" id="Coils"/>
    </source>
</evidence>
<feature type="domain" description="Kinesin motor" evidence="8">
    <location>
        <begin position="337"/>
        <end position="736"/>
    </location>
</feature>
<protein>
    <submittedName>
        <fullName evidence="9">Kinesin family member 25</fullName>
    </submittedName>
</protein>
<evidence type="ECO:0000313" key="9">
    <source>
        <dbReference type="Ensembl" id="ENSAZOP00000016536.1"/>
    </source>
</evidence>
<evidence type="ECO:0000259" key="8">
    <source>
        <dbReference type="PROSITE" id="PS50067"/>
    </source>
</evidence>
<dbReference type="GO" id="GO:0008017">
    <property type="term" value="F:microtubule binding"/>
    <property type="evidence" value="ECO:0007669"/>
    <property type="project" value="InterPro"/>
</dbReference>
<comment type="subcellular location">
    <subcellularLocation>
        <location evidence="1">Cytoplasm</location>
        <location evidence="1">Cytoskeleton</location>
    </subcellularLocation>
</comment>
<feature type="compositionally biased region" description="Gly residues" evidence="7">
    <location>
        <begin position="55"/>
        <end position="68"/>
    </location>
</feature>
<dbReference type="PANTHER" id="PTHR47972:SF63">
    <property type="entry name" value="KINESIN FAMILY MEMBER 25"/>
    <property type="match status" value="1"/>
</dbReference>
<evidence type="ECO:0000313" key="10">
    <source>
        <dbReference type="Proteomes" id="UP000694549"/>
    </source>
</evidence>
<dbReference type="Proteomes" id="UP000694549">
    <property type="component" value="Unplaced"/>
</dbReference>
<sequence>MPEEPLRPLGLFSPEQSRLRGGLMAACSSLTRGAEGQALSSALWGQRQDPRGRHGAGTGEGQAGGLGKGLHPEGGRAQGQAPQDRGHGTEPEGVQETFEQCSQKCDLVFGWSCVEPGVGLDDPYGSLPARDIPGLSGSLPGCLMWRSDCAAWGWARNQASELCLSCPALLLGRTGASYFCGHQQQKVYNETKEERIVVLETENAALHLKLAEYQGLAGRSTNEVLQLYSAHGQQQKLQRSSVVTHLHEAIKRLKQDMKSLRSFALELSKDFQRQCKAYLYQALTAVQEIQLQNEAMQMFQIKAFDLEQSLQEVTERYEKEKQKRRVLHNSLVELRGNIRVHCRIRPSLPFDNADEHSVSQDRQRNFSEKVAYALDDETVLVKCSRPGHTSVNKTFQFERVYSAFESQDTVFADVAPLLTSLLDGYNVCIMAYGQTGSGKTYTMLGPQLEENFAFALEDESELGIIPRATQEVFRLISEKPPGSYWVEVSVVEVYNNEIFDLLAKDSCGKVFGVKRDVVTTREGKSNVPLLTYETVENASEFLHLVIKGLQLRVRHPTLVHAHSSRSHLVVTLTITTVVSGDSFGTSWEDEQISQRLNKEFSCTYPQKPRENRSTSSSRASSPAQLEATEKPKQVRTRLQLVDLAGSECVGMSGVTGAALRETSFINRSLSALADVLGAIAEQRSHVPYRNSKLTHLLQDSVGGDAKLLVMLCISPDQKYLTESLQSLGFGTRARQVQRGQIKKKNLPVQSKAK</sequence>
<proteinExistence type="inferred from homology"/>
<organism evidence="9 10">
    <name type="scientific">Anas zonorhyncha</name>
    <name type="common">Eastern spot-billed duck</name>
    <dbReference type="NCBI Taxonomy" id="75864"/>
    <lineage>
        <taxon>Eukaryota</taxon>
        <taxon>Metazoa</taxon>
        <taxon>Chordata</taxon>
        <taxon>Craniata</taxon>
        <taxon>Vertebrata</taxon>
        <taxon>Euteleostomi</taxon>
        <taxon>Archelosauria</taxon>
        <taxon>Archosauria</taxon>
        <taxon>Dinosauria</taxon>
        <taxon>Saurischia</taxon>
        <taxon>Theropoda</taxon>
        <taxon>Coelurosauria</taxon>
        <taxon>Aves</taxon>
        <taxon>Neognathae</taxon>
        <taxon>Galloanserae</taxon>
        <taxon>Anseriformes</taxon>
        <taxon>Anatidae</taxon>
        <taxon>Anatinae</taxon>
        <taxon>Anas</taxon>
    </lineage>
</organism>
<feature type="coiled-coil region" evidence="6">
    <location>
        <begin position="303"/>
        <end position="330"/>
    </location>
</feature>
<evidence type="ECO:0000256" key="2">
    <source>
        <dbReference type="ARBA" id="ARBA00022741"/>
    </source>
</evidence>
<evidence type="ECO:0000256" key="3">
    <source>
        <dbReference type="ARBA" id="ARBA00022840"/>
    </source>
</evidence>
<evidence type="ECO:0000256" key="1">
    <source>
        <dbReference type="ARBA" id="ARBA00004245"/>
    </source>
</evidence>
<dbReference type="PANTHER" id="PTHR47972">
    <property type="entry name" value="KINESIN-LIKE PROTEIN KLP-3"/>
    <property type="match status" value="1"/>
</dbReference>
<evidence type="ECO:0000256" key="5">
    <source>
        <dbReference type="PROSITE-ProRule" id="PRU00283"/>
    </source>
</evidence>
<keyword evidence="2 5" id="KW-0547">Nucleotide-binding</keyword>
<keyword evidence="6" id="KW-0175">Coiled coil</keyword>
<feature type="binding site" evidence="5">
    <location>
        <begin position="433"/>
        <end position="440"/>
    </location>
    <ligand>
        <name>ATP</name>
        <dbReference type="ChEBI" id="CHEBI:30616"/>
    </ligand>
</feature>
<accession>A0A8B9V129</accession>
<keyword evidence="5" id="KW-0505">Motor protein</keyword>
<keyword evidence="3 5" id="KW-0067">ATP-binding</keyword>
<evidence type="ECO:0000256" key="7">
    <source>
        <dbReference type="SAM" id="MobiDB-lite"/>
    </source>
</evidence>
<keyword evidence="4" id="KW-0206">Cytoskeleton</keyword>
<dbReference type="SMART" id="SM00129">
    <property type="entry name" value="KISc"/>
    <property type="match status" value="1"/>
</dbReference>
<dbReference type="InterPro" id="IPR027417">
    <property type="entry name" value="P-loop_NTPase"/>
</dbReference>
<dbReference type="AlphaFoldDB" id="A0A8B9V129"/>
<feature type="region of interest" description="Disordered" evidence="7">
    <location>
        <begin position="38"/>
        <end position="95"/>
    </location>
</feature>
<dbReference type="GO" id="GO:0007018">
    <property type="term" value="P:microtubule-based movement"/>
    <property type="evidence" value="ECO:0007669"/>
    <property type="project" value="InterPro"/>
</dbReference>
<dbReference type="GO" id="GO:0003777">
    <property type="term" value="F:microtubule motor activity"/>
    <property type="evidence" value="ECO:0007669"/>
    <property type="project" value="InterPro"/>
</dbReference>
<name>A0A8B9V129_9AVES</name>
<comment type="similarity">
    <text evidence="5">Belongs to the TRAFAC class myosin-kinesin ATPase superfamily. Kinesin family.</text>
</comment>
<feature type="region of interest" description="Disordered" evidence="7">
    <location>
        <begin position="602"/>
        <end position="632"/>
    </location>
</feature>
<reference evidence="9" key="1">
    <citation type="submission" date="2025-08" db="UniProtKB">
        <authorList>
            <consortium name="Ensembl"/>
        </authorList>
    </citation>
    <scope>IDENTIFICATION</scope>
</reference>
<dbReference type="GO" id="GO:0005524">
    <property type="term" value="F:ATP binding"/>
    <property type="evidence" value="ECO:0007669"/>
    <property type="project" value="UniProtKB-UniRule"/>
</dbReference>
<dbReference type="GO" id="GO:0015630">
    <property type="term" value="C:microtubule cytoskeleton"/>
    <property type="evidence" value="ECO:0007669"/>
    <property type="project" value="TreeGrafter"/>
</dbReference>
<keyword evidence="10" id="KW-1185">Reference proteome</keyword>
<dbReference type="SUPFAM" id="SSF52540">
    <property type="entry name" value="P-loop containing nucleoside triphosphate hydrolases"/>
    <property type="match status" value="1"/>
</dbReference>